<keyword evidence="6" id="KW-0378">Hydrolase</keyword>
<gene>
    <name evidence="11" type="ORF">SAMN03080617_01441</name>
</gene>
<dbReference type="InterPro" id="IPR039866">
    <property type="entry name" value="CPQ"/>
</dbReference>
<evidence type="ECO:0000256" key="9">
    <source>
        <dbReference type="ARBA" id="ARBA00023145"/>
    </source>
</evidence>
<evidence type="ECO:0000256" key="7">
    <source>
        <dbReference type="ARBA" id="ARBA00022833"/>
    </source>
</evidence>
<dbReference type="SUPFAM" id="SSF53187">
    <property type="entry name" value="Zn-dependent exopeptidases"/>
    <property type="match status" value="1"/>
</dbReference>
<dbReference type="GO" id="GO:0070573">
    <property type="term" value="F:metallodipeptidase activity"/>
    <property type="evidence" value="ECO:0007669"/>
    <property type="project" value="InterPro"/>
</dbReference>
<keyword evidence="10" id="KW-0325">Glycoprotein</keyword>
<dbReference type="GO" id="GO:0046872">
    <property type="term" value="F:metal ion binding"/>
    <property type="evidence" value="ECO:0007669"/>
    <property type="project" value="UniProtKB-KW"/>
</dbReference>
<dbReference type="STRING" id="279824.SAMN03080617_01441"/>
<dbReference type="OrthoDB" id="9769665at2"/>
<keyword evidence="5" id="KW-0732">Signal</keyword>
<proteinExistence type="predicted"/>
<evidence type="ECO:0000256" key="2">
    <source>
        <dbReference type="ARBA" id="ARBA00022525"/>
    </source>
</evidence>
<evidence type="ECO:0000256" key="1">
    <source>
        <dbReference type="ARBA" id="ARBA00004613"/>
    </source>
</evidence>
<dbReference type="Gene3D" id="3.40.630.10">
    <property type="entry name" value="Zn peptidases"/>
    <property type="match status" value="1"/>
</dbReference>
<evidence type="ECO:0008006" key="13">
    <source>
        <dbReference type="Google" id="ProtNLM"/>
    </source>
</evidence>
<dbReference type="AlphaFoldDB" id="A0A1G5WZB9"/>
<keyword evidence="9" id="KW-0865">Zymogen</keyword>
<dbReference type="PANTHER" id="PTHR12053:SF3">
    <property type="entry name" value="CARBOXYPEPTIDASE Q"/>
    <property type="match status" value="1"/>
</dbReference>
<keyword evidence="2" id="KW-0964">Secreted</keyword>
<evidence type="ECO:0000313" key="12">
    <source>
        <dbReference type="Proteomes" id="UP000198756"/>
    </source>
</evidence>
<sequence>MEKILLLFLLLPGFLFGQNHEANIKKIFDTELTKGHTYENLRYLTKNIGHRLAGSPSAAAAVEWTRQLMESYGFDTVYLQPVMVPHWIRGGRTSCESLTQKSMVCWNSPLLLW</sequence>
<evidence type="ECO:0000313" key="11">
    <source>
        <dbReference type="EMBL" id="SDA63503.1"/>
    </source>
</evidence>
<evidence type="ECO:0000256" key="5">
    <source>
        <dbReference type="ARBA" id="ARBA00022729"/>
    </source>
</evidence>
<dbReference type="GO" id="GO:0005576">
    <property type="term" value="C:extracellular region"/>
    <property type="evidence" value="ECO:0007669"/>
    <property type="project" value="UniProtKB-SubCell"/>
</dbReference>
<dbReference type="Proteomes" id="UP000198756">
    <property type="component" value="Unassembled WGS sequence"/>
</dbReference>
<organism evidence="11 12">
    <name type="scientific">Algoriphagus alkaliphilus</name>
    <dbReference type="NCBI Taxonomy" id="279824"/>
    <lineage>
        <taxon>Bacteria</taxon>
        <taxon>Pseudomonadati</taxon>
        <taxon>Bacteroidota</taxon>
        <taxon>Cytophagia</taxon>
        <taxon>Cytophagales</taxon>
        <taxon>Cyclobacteriaceae</taxon>
        <taxon>Algoriphagus</taxon>
    </lineage>
</organism>
<keyword evidence="8" id="KW-0482">Metalloprotease</keyword>
<evidence type="ECO:0000256" key="3">
    <source>
        <dbReference type="ARBA" id="ARBA00022670"/>
    </source>
</evidence>
<dbReference type="GO" id="GO:0006508">
    <property type="term" value="P:proteolysis"/>
    <property type="evidence" value="ECO:0007669"/>
    <property type="project" value="UniProtKB-KW"/>
</dbReference>
<dbReference type="EMBL" id="FMXE01000008">
    <property type="protein sequence ID" value="SDA63503.1"/>
    <property type="molecule type" value="Genomic_DNA"/>
</dbReference>
<protein>
    <recommendedName>
        <fullName evidence="13">Peptidase family M28</fullName>
    </recommendedName>
</protein>
<keyword evidence="7" id="KW-0862">Zinc</keyword>
<name>A0A1G5WZB9_9BACT</name>
<dbReference type="PANTHER" id="PTHR12053">
    <property type="entry name" value="PROTEASE FAMILY M28 PLASMA GLUTAMATE CARBOXYPEPTIDASE-RELATED"/>
    <property type="match status" value="1"/>
</dbReference>
<comment type="subcellular location">
    <subcellularLocation>
        <location evidence="1">Secreted</location>
    </subcellularLocation>
</comment>
<reference evidence="12" key="1">
    <citation type="submission" date="2016-10" db="EMBL/GenBank/DDBJ databases">
        <authorList>
            <person name="Varghese N."/>
            <person name="Submissions S."/>
        </authorList>
    </citation>
    <scope>NUCLEOTIDE SEQUENCE [LARGE SCALE GENOMIC DNA]</scope>
    <source>
        <strain evidence="12">DSM 22703</strain>
    </source>
</reference>
<keyword evidence="4" id="KW-0479">Metal-binding</keyword>
<accession>A0A1G5WZB9</accession>
<evidence type="ECO:0000256" key="4">
    <source>
        <dbReference type="ARBA" id="ARBA00022723"/>
    </source>
</evidence>
<dbReference type="RefSeq" id="WP_139183580.1">
    <property type="nucleotide sequence ID" value="NZ_FMXE01000008.1"/>
</dbReference>
<evidence type="ECO:0000256" key="10">
    <source>
        <dbReference type="ARBA" id="ARBA00023180"/>
    </source>
</evidence>
<keyword evidence="3" id="KW-0645">Protease</keyword>
<keyword evidence="12" id="KW-1185">Reference proteome</keyword>
<evidence type="ECO:0000256" key="6">
    <source>
        <dbReference type="ARBA" id="ARBA00022801"/>
    </source>
</evidence>
<evidence type="ECO:0000256" key="8">
    <source>
        <dbReference type="ARBA" id="ARBA00023049"/>
    </source>
</evidence>